<keyword evidence="1" id="KW-0812">Transmembrane</keyword>
<protein>
    <submittedName>
        <fullName evidence="2">Uncharacterized protein</fullName>
    </submittedName>
</protein>
<dbReference type="AlphaFoldDB" id="A0A8I2ZYB7"/>
<evidence type="ECO:0000313" key="3">
    <source>
        <dbReference type="Proteomes" id="UP000689129"/>
    </source>
</evidence>
<dbReference type="Proteomes" id="UP000689129">
    <property type="component" value="Unassembled WGS sequence"/>
</dbReference>
<keyword evidence="1" id="KW-0472">Membrane</keyword>
<reference evidence="2" key="1">
    <citation type="journal article" date="2021" name="Mol. Plant Pathol.">
        <title>A 20-kb lineage-specific genomic region tames virulence in pathogenic amphidiploid Verticillium longisporum.</title>
        <authorList>
            <person name="Harting R."/>
            <person name="Starke J."/>
            <person name="Kusch H."/>
            <person name="Poggeler S."/>
            <person name="Maurus I."/>
            <person name="Schluter R."/>
            <person name="Landesfeind M."/>
            <person name="Bulla I."/>
            <person name="Nowrousian M."/>
            <person name="de Jonge R."/>
            <person name="Stahlhut G."/>
            <person name="Hoff K.J."/>
            <person name="Asshauer K.P."/>
            <person name="Thurmer A."/>
            <person name="Stanke M."/>
            <person name="Daniel R."/>
            <person name="Morgenstern B."/>
            <person name="Thomma B.P.H.J."/>
            <person name="Kronstad J.W."/>
            <person name="Braus-Stromeyer S.A."/>
            <person name="Braus G.H."/>
        </authorList>
    </citation>
    <scope>NUCLEOTIDE SEQUENCE</scope>
    <source>
        <strain evidence="2">Vl32</strain>
    </source>
</reference>
<proteinExistence type="predicted"/>
<keyword evidence="1" id="KW-1133">Transmembrane helix</keyword>
<comment type="caution">
    <text evidence="2">The sequence shown here is derived from an EMBL/GenBank/DDBJ whole genome shotgun (WGS) entry which is preliminary data.</text>
</comment>
<evidence type="ECO:0000256" key="1">
    <source>
        <dbReference type="SAM" id="Phobius"/>
    </source>
</evidence>
<gene>
    <name evidence="2" type="ORF">HYQ45_001929</name>
</gene>
<organism evidence="2 3">
    <name type="scientific">Verticillium longisporum</name>
    <name type="common">Verticillium dahliae var. longisporum</name>
    <dbReference type="NCBI Taxonomy" id="100787"/>
    <lineage>
        <taxon>Eukaryota</taxon>
        <taxon>Fungi</taxon>
        <taxon>Dikarya</taxon>
        <taxon>Ascomycota</taxon>
        <taxon>Pezizomycotina</taxon>
        <taxon>Sordariomycetes</taxon>
        <taxon>Hypocreomycetidae</taxon>
        <taxon>Glomerellales</taxon>
        <taxon>Plectosphaerellaceae</taxon>
        <taxon>Verticillium</taxon>
    </lineage>
</organism>
<name>A0A8I2ZYB7_VERLO</name>
<feature type="transmembrane region" description="Helical" evidence="1">
    <location>
        <begin position="24"/>
        <end position="42"/>
    </location>
</feature>
<sequence length="73" mass="8020">MALAWPAATLRTLGHCPRSSSIPYLTYLALLMANPFAASMVLKNQATPLPFPKVRRLLNENTSSGISFAKWES</sequence>
<dbReference type="EMBL" id="JAEMWZ010000030">
    <property type="protein sequence ID" value="KAG7141509.1"/>
    <property type="molecule type" value="Genomic_DNA"/>
</dbReference>
<accession>A0A8I2ZYB7</accession>
<evidence type="ECO:0000313" key="2">
    <source>
        <dbReference type="EMBL" id="KAG7141509.1"/>
    </source>
</evidence>